<comment type="caution">
    <text evidence="2">The sequence shown here is derived from an EMBL/GenBank/DDBJ whole genome shotgun (WGS) entry which is preliminary data.</text>
</comment>
<name>A0A931GSI1_9CORY</name>
<feature type="compositionally biased region" description="Polar residues" evidence="1">
    <location>
        <begin position="18"/>
        <end position="29"/>
    </location>
</feature>
<feature type="region of interest" description="Disordered" evidence="1">
    <location>
        <begin position="1"/>
        <end position="29"/>
    </location>
</feature>
<accession>A0A931GSI1</accession>
<reference evidence="2" key="1">
    <citation type="submission" date="2020-11" db="EMBL/GenBank/DDBJ databases">
        <title>Sequencing the genomes of 1000 actinobacteria strains.</title>
        <authorList>
            <person name="Klenk H.-P."/>
        </authorList>
    </citation>
    <scope>NUCLEOTIDE SEQUENCE</scope>
    <source>
        <strain evidence="2">DSM 45632</strain>
    </source>
</reference>
<keyword evidence="3" id="KW-1185">Reference proteome</keyword>
<dbReference type="AlphaFoldDB" id="A0A931GSI1"/>
<protein>
    <submittedName>
        <fullName evidence="2">Uncharacterized protein</fullName>
    </submittedName>
</protein>
<organism evidence="2 3">
    <name type="scientific">Corynebacterium aquatimens</name>
    <dbReference type="NCBI Taxonomy" id="1190508"/>
    <lineage>
        <taxon>Bacteria</taxon>
        <taxon>Bacillati</taxon>
        <taxon>Actinomycetota</taxon>
        <taxon>Actinomycetes</taxon>
        <taxon>Mycobacteriales</taxon>
        <taxon>Corynebacteriaceae</taxon>
        <taxon>Corynebacterium</taxon>
    </lineage>
</organism>
<evidence type="ECO:0000256" key="1">
    <source>
        <dbReference type="SAM" id="MobiDB-lite"/>
    </source>
</evidence>
<dbReference type="Proteomes" id="UP000658613">
    <property type="component" value="Unassembled WGS sequence"/>
</dbReference>
<evidence type="ECO:0000313" key="3">
    <source>
        <dbReference type="Proteomes" id="UP000658613"/>
    </source>
</evidence>
<dbReference type="EMBL" id="JADOUE010000001">
    <property type="protein sequence ID" value="MBG6123088.1"/>
    <property type="molecule type" value="Genomic_DNA"/>
</dbReference>
<evidence type="ECO:0000313" key="2">
    <source>
        <dbReference type="EMBL" id="MBG6123088.1"/>
    </source>
</evidence>
<sequence length="29" mass="3185">MNSSILHDIHGPVGRAEQLQSVQRTPKKG</sequence>
<gene>
    <name evidence="2" type="ORF">IW254_002057</name>
</gene>
<proteinExistence type="predicted"/>